<proteinExistence type="predicted"/>
<accession>X1CVN2</accession>
<organism evidence="1">
    <name type="scientific">marine sediment metagenome</name>
    <dbReference type="NCBI Taxonomy" id="412755"/>
    <lineage>
        <taxon>unclassified sequences</taxon>
        <taxon>metagenomes</taxon>
        <taxon>ecological metagenomes</taxon>
    </lineage>
</organism>
<feature type="non-terminal residue" evidence="1">
    <location>
        <position position="1"/>
    </location>
</feature>
<dbReference type="AlphaFoldDB" id="X1CVN2"/>
<comment type="caution">
    <text evidence="1">The sequence shown here is derived from an EMBL/GenBank/DDBJ whole genome shotgun (WGS) entry which is preliminary data.</text>
</comment>
<protein>
    <submittedName>
        <fullName evidence="1">Uncharacterized protein</fullName>
    </submittedName>
</protein>
<name>X1CVN2_9ZZZZ</name>
<evidence type="ECO:0000313" key="1">
    <source>
        <dbReference type="EMBL" id="GAH11892.1"/>
    </source>
</evidence>
<dbReference type="EMBL" id="BART01035187">
    <property type="protein sequence ID" value="GAH11892.1"/>
    <property type="molecule type" value="Genomic_DNA"/>
</dbReference>
<gene>
    <name evidence="1" type="ORF">S01H4_59871</name>
</gene>
<reference evidence="1" key="1">
    <citation type="journal article" date="2014" name="Front. Microbiol.">
        <title>High frequency of phylogenetically diverse reductive dehalogenase-homologous genes in deep subseafloor sedimentary metagenomes.</title>
        <authorList>
            <person name="Kawai M."/>
            <person name="Futagami T."/>
            <person name="Toyoda A."/>
            <person name="Takaki Y."/>
            <person name="Nishi S."/>
            <person name="Hori S."/>
            <person name="Arai W."/>
            <person name="Tsubouchi T."/>
            <person name="Morono Y."/>
            <person name="Uchiyama I."/>
            <person name="Ito T."/>
            <person name="Fujiyama A."/>
            <person name="Inagaki F."/>
            <person name="Takami H."/>
        </authorList>
    </citation>
    <scope>NUCLEOTIDE SEQUENCE</scope>
    <source>
        <strain evidence="1">Expedition CK06-06</strain>
    </source>
</reference>
<sequence>VAFHALRQDQTKLTEAVKAYYAGVKPDALRLVENRTIPTAYAVAGDSEALLDYVEELVEQFGPWEFYYFAIDPIFDSMRDLPRFQALDKQYRQWLGQQK</sequence>